<evidence type="ECO:0000313" key="3">
    <source>
        <dbReference type="EMBL" id="CAE7750741.1"/>
    </source>
</evidence>
<keyword evidence="1" id="KW-0472">Membrane</keyword>
<proteinExistence type="predicted"/>
<protein>
    <recommendedName>
        <fullName evidence="2">Prolyl 4-hydroxylase alpha subunit Fe(2+) 2OG dioxygenase domain-containing protein</fullName>
    </recommendedName>
</protein>
<accession>A0A812XXB8</accession>
<dbReference type="Gene3D" id="2.60.120.620">
    <property type="entry name" value="q2cbj1_9rhob like domain"/>
    <property type="match status" value="1"/>
</dbReference>
<feature type="transmembrane region" description="Helical" evidence="1">
    <location>
        <begin position="393"/>
        <end position="413"/>
    </location>
</feature>
<dbReference type="Pfam" id="PF13640">
    <property type="entry name" value="2OG-FeII_Oxy_3"/>
    <property type="match status" value="1"/>
</dbReference>
<organism evidence="3 4">
    <name type="scientific">Symbiodinium pilosum</name>
    <name type="common">Dinoflagellate</name>
    <dbReference type="NCBI Taxonomy" id="2952"/>
    <lineage>
        <taxon>Eukaryota</taxon>
        <taxon>Sar</taxon>
        <taxon>Alveolata</taxon>
        <taxon>Dinophyceae</taxon>
        <taxon>Suessiales</taxon>
        <taxon>Symbiodiniaceae</taxon>
        <taxon>Symbiodinium</taxon>
    </lineage>
</organism>
<dbReference type="EMBL" id="CAJNIZ010046538">
    <property type="protein sequence ID" value="CAE7750741.1"/>
    <property type="molecule type" value="Genomic_DNA"/>
</dbReference>
<dbReference type="Proteomes" id="UP000649617">
    <property type="component" value="Unassembled WGS sequence"/>
</dbReference>
<dbReference type="OrthoDB" id="408694at2759"/>
<gene>
    <name evidence="3" type="ORF">SPIL2461_LOCUS21737</name>
</gene>
<feature type="transmembrane region" description="Helical" evidence="1">
    <location>
        <begin position="451"/>
        <end position="471"/>
    </location>
</feature>
<reference evidence="3" key="1">
    <citation type="submission" date="2021-02" db="EMBL/GenBank/DDBJ databases">
        <authorList>
            <person name="Dougan E. K."/>
            <person name="Rhodes N."/>
            <person name="Thang M."/>
            <person name="Chan C."/>
        </authorList>
    </citation>
    <scope>NUCLEOTIDE SEQUENCE</scope>
</reference>
<feature type="transmembrane region" description="Helical" evidence="1">
    <location>
        <begin position="478"/>
        <end position="499"/>
    </location>
</feature>
<feature type="non-terminal residue" evidence="3">
    <location>
        <position position="530"/>
    </location>
</feature>
<feature type="domain" description="Prolyl 4-hydroxylase alpha subunit Fe(2+) 2OG dioxygenase" evidence="2">
    <location>
        <begin position="126"/>
        <end position="213"/>
    </location>
</feature>
<keyword evidence="4" id="KW-1185">Reference proteome</keyword>
<keyword evidence="1" id="KW-0812">Transmembrane</keyword>
<keyword evidence="1" id="KW-1133">Transmembrane helix</keyword>
<comment type="caution">
    <text evidence="3">The sequence shown here is derived from an EMBL/GenBank/DDBJ whole genome shotgun (WGS) entry which is preliminary data.</text>
</comment>
<feature type="transmembrane region" description="Helical" evidence="1">
    <location>
        <begin position="313"/>
        <end position="333"/>
    </location>
</feature>
<dbReference type="InterPro" id="IPR044862">
    <property type="entry name" value="Pro_4_hyd_alph_FE2OG_OXY"/>
</dbReference>
<evidence type="ECO:0000259" key="2">
    <source>
        <dbReference type="Pfam" id="PF13640"/>
    </source>
</evidence>
<evidence type="ECO:0000256" key="1">
    <source>
        <dbReference type="SAM" id="Phobius"/>
    </source>
</evidence>
<evidence type="ECO:0000313" key="4">
    <source>
        <dbReference type="Proteomes" id="UP000649617"/>
    </source>
</evidence>
<feature type="transmembrane region" description="Helical" evidence="1">
    <location>
        <begin position="505"/>
        <end position="529"/>
    </location>
</feature>
<name>A0A812XXB8_SYMPI</name>
<sequence length="530" mass="58096">MRCALKAMRTSFDGEKPAEARCKEVMVLHDYNDGPSFRIHVVAAYVPNTVQIATYMDDYQAIPRSLVTLILILRKEKMKEALCNEDVRFALVSLSRLPVFSRDFGLAFKAANAPELISSFSGRALCRYLRGDHIERHDDRQYTDVCMDDGSTVLCSRTVAVIWYLTPDWRKEWGGAFLDLESGEEMLPEFNTLVAFNVPRFHAMPQNAKDQRLFVYYETLANGSHPIASASLDNASGLCFYPTLSCAQQPCCLVDGWVHDAESHSTAYVNYGSMTVYILFTVWLQRWLKKNEADAESQAIPIPDAPSGVPEHLNLLGVYLGVIATVIVGIAMAESTQLALPVPERNSMLAATAFLTPVKDIFQFLEDTTTVKITHAMGVGDISGVRSIFKMGVLGGLACGVVGAALMTLLAYWPTAIEVLLAPGSSQAQRENPGCHLLPSATEVVATARGLWLLTSWSWPFQFVAMVLTGLLMGAREFALFGLANILCQMTLAGTWFFGPKPQDLPLLGFAGFAANVVLVAVMALAVVLN</sequence>
<dbReference type="AlphaFoldDB" id="A0A812XXB8"/>